<feature type="non-terminal residue" evidence="1">
    <location>
        <position position="1"/>
    </location>
</feature>
<dbReference type="InterPro" id="IPR007446">
    <property type="entry name" value="PilP"/>
</dbReference>
<dbReference type="AlphaFoldDB" id="A0A382WZR8"/>
<protein>
    <recommendedName>
        <fullName evidence="2">Pilus assembly protein PilP</fullName>
    </recommendedName>
</protein>
<proteinExistence type="predicted"/>
<organism evidence="1">
    <name type="scientific">marine metagenome</name>
    <dbReference type="NCBI Taxonomy" id="408172"/>
    <lineage>
        <taxon>unclassified sequences</taxon>
        <taxon>metagenomes</taxon>
        <taxon>ecological metagenomes</taxon>
    </lineage>
</organism>
<dbReference type="Pfam" id="PF04351">
    <property type="entry name" value="PilP"/>
    <property type="match status" value="1"/>
</dbReference>
<accession>A0A382WZR8</accession>
<dbReference type="EMBL" id="UINC01163685">
    <property type="protein sequence ID" value="SVD64124.1"/>
    <property type="molecule type" value="Genomic_DNA"/>
</dbReference>
<gene>
    <name evidence="1" type="ORF">METZ01_LOCUS416978</name>
</gene>
<reference evidence="1" key="1">
    <citation type="submission" date="2018-05" db="EMBL/GenBank/DDBJ databases">
        <authorList>
            <person name="Lanie J.A."/>
            <person name="Ng W.-L."/>
            <person name="Kazmierczak K.M."/>
            <person name="Andrzejewski T.M."/>
            <person name="Davidsen T.M."/>
            <person name="Wayne K.J."/>
            <person name="Tettelin H."/>
            <person name="Glass J.I."/>
            <person name="Rusch D."/>
            <person name="Podicherti R."/>
            <person name="Tsui H.-C.T."/>
            <person name="Winkler M.E."/>
        </authorList>
    </citation>
    <scope>NUCLEOTIDE SEQUENCE</scope>
</reference>
<name>A0A382WZR8_9ZZZZ</name>
<sequence length="88" mass="9573">TRPREPLEGFALDALQLAGIMILEGKLQLIVVTPDGVIHKVIEGAYLGQNYGQITEIDLEGRSVGLAEVIKGADGLWQERTVKYLIGN</sequence>
<evidence type="ECO:0008006" key="2">
    <source>
        <dbReference type="Google" id="ProtNLM"/>
    </source>
</evidence>
<dbReference type="Gene3D" id="2.30.30.830">
    <property type="match status" value="1"/>
</dbReference>
<evidence type="ECO:0000313" key="1">
    <source>
        <dbReference type="EMBL" id="SVD64124.1"/>
    </source>
</evidence>